<reference evidence="1" key="1">
    <citation type="journal article" date="2014" name="Front. Microbiol.">
        <title>High frequency of phylogenetically diverse reductive dehalogenase-homologous genes in deep subseafloor sedimentary metagenomes.</title>
        <authorList>
            <person name="Kawai M."/>
            <person name="Futagami T."/>
            <person name="Toyoda A."/>
            <person name="Takaki Y."/>
            <person name="Nishi S."/>
            <person name="Hori S."/>
            <person name="Arai W."/>
            <person name="Tsubouchi T."/>
            <person name="Morono Y."/>
            <person name="Uchiyama I."/>
            <person name="Ito T."/>
            <person name="Fujiyama A."/>
            <person name="Inagaki F."/>
            <person name="Takami H."/>
        </authorList>
    </citation>
    <scope>NUCLEOTIDE SEQUENCE</scope>
    <source>
        <strain evidence="1">Expedition CK06-06</strain>
    </source>
</reference>
<accession>X1LFB8</accession>
<name>X1LFB8_9ZZZZ</name>
<sequence>MEKKLLDSVPWLAEATMLDSYQTRFVKIAFALEALVGGEPKKAEDLKAKGIAAMLAERAAFIAGRDLNDRLDIDRDIRKYYGMRGGIVHGGERDISADD</sequence>
<dbReference type="AlphaFoldDB" id="X1LFB8"/>
<comment type="caution">
    <text evidence="1">The sequence shown here is derived from an EMBL/GenBank/DDBJ whole genome shotgun (WGS) entry which is preliminary data.</text>
</comment>
<dbReference type="EMBL" id="BARV01004564">
    <property type="protein sequence ID" value="GAI04531.1"/>
    <property type="molecule type" value="Genomic_DNA"/>
</dbReference>
<feature type="non-terminal residue" evidence="1">
    <location>
        <position position="99"/>
    </location>
</feature>
<proteinExistence type="predicted"/>
<evidence type="ECO:0000313" key="1">
    <source>
        <dbReference type="EMBL" id="GAI04531.1"/>
    </source>
</evidence>
<protein>
    <submittedName>
        <fullName evidence="1">Uncharacterized protein</fullName>
    </submittedName>
</protein>
<gene>
    <name evidence="1" type="ORF">S06H3_10039</name>
</gene>
<organism evidence="1">
    <name type="scientific">marine sediment metagenome</name>
    <dbReference type="NCBI Taxonomy" id="412755"/>
    <lineage>
        <taxon>unclassified sequences</taxon>
        <taxon>metagenomes</taxon>
        <taxon>ecological metagenomes</taxon>
    </lineage>
</organism>